<dbReference type="AlphaFoldDB" id="A0A7J5DCA9"/>
<reference evidence="2 3" key="1">
    <citation type="submission" date="2019-09" db="EMBL/GenBank/DDBJ databases">
        <title>Isolation and identification of active actinomycetes.</title>
        <authorList>
            <person name="Yu Z."/>
            <person name="Han C."/>
            <person name="Yu B."/>
        </authorList>
    </citation>
    <scope>NUCLEOTIDE SEQUENCE [LARGE SCALE GENOMIC DNA]</scope>
    <source>
        <strain evidence="2 3">NEAU-H2</strain>
    </source>
</reference>
<proteinExistence type="predicted"/>
<feature type="transmembrane region" description="Helical" evidence="1">
    <location>
        <begin position="39"/>
        <end position="61"/>
    </location>
</feature>
<feature type="transmembrane region" description="Helical" evidence="1">
    <location>
        <begin position="104"/>
        <end position="123"/>
    </location>
</feature>
<keyword evidence="1" id="KW-0472">Membrane</keyword>
<gene>
    <name evidence="2" type="ORF">F8144_22575</name>
</gene>
<name>A0A7J5DCA9_9ACTN</name>
<keyword evidence="1" id="KW-0812">Transmembrane</keyword>
<feature type="transmembrane region" description="Helical" evidence="1">
    <location>
        <begin position="241"/>
        <end position="262"/>
    </location>
</feature>
<organism evidence="2 3">
    <name type="scientific">Streptomyces triticiradicis</name>
    <dbReference type="NCBI Taxonomy" id="2651189"/>
    <lineage>
        <taxon>Bacteria</taxon>
        <taxon>Bacillati</taxon>
        <taxon>Actinomycetota</taxon>
        <taxon>Actinomycetes</taxon>
        <taxon>Kitasatosporales</taxon>
        <taxon>Streptomycetaceae</taxon>
        <taxon>Streptomyces</taxon>
    </lineage>
</organism>
<evidence type="ECO:0000313" key="2">
    <source>
        <dbReference type="EMBL" id="KAB1986471.1"/>
    </source>
</evidence>
<feature type="transmembrane region" description="Helical" evidence="1">
    <location>
        <begin position="167"/>
        <end position="184"/>
    </location>
</feature>
<dbReference type="EMBL" id="WBKG01000019">
    <property type="protein sequence ID" value="KAB1986471.1"/>
    <property type="molecule type" value="Genomic_DNA"/>
</dbReference>
<accession>A0A7J5DCA9</accession>
<keyword evidence="3" id="KW-1185">Reference proteome</keyword>
<comment type="caution">
    <text evidence="2">The sequence shown here is derived from an EMBL/GenBank/DDBJ whole genome shotgun (WGS) entry which is preliminary data.</text>
</comment>
<feature type="transmembrane region" description="Helical" evidence="1">
    <location>
        <begin position="196"/>
        <end position="221"/>
    </location>
</feature>
<feature type="transmembrane region" description="Helical" evidence="1">
    <location>
        <begin position="144"/>
        <end position="161"/>
    </location>
</feature>
<dbReference type="RefSeq" id="WP_151471165.1">
    <property type="nucleotide sequence ID" value="NZ_WBKG01000019.1"/>
</dbReference>
<protein>
    <submittedName>
        <fullName evidence="2">YihY/virulence factor BrkB family protein</fullName>
    </submittedName>
</protein>
<dbReference type="Proteomes" id="UP000442990">
    <property type="component" value="Unassembled WGS sequence"/>
</dbReference>
<keyword evidence="1" id="KW-1133">Transmembrane helix</keyword>
<evidence type="ECO:0000313" key="3">
    <source>
        <dbReference type="Proteomes" id="UP000442990"/>
    </source>
</evidence>
<evidence type="ECO:0000256" key="1">
    <source>
        <dbReference type="SAM" id="Phobius"/>
    </source>
</evidence>
<sequence length="287" mass="31113">MLMKTSGAAGRSSLFARLGRVISRSPVGRGWRRSSDLDLVQRSLGFAALGFITLVPLLIIVSSADPEHGRGFAQWLGEGLGVSTASRERVEQLFTRPGQALRTTTVFGIVVLAAFGLAFGVAVQSGYEKVWDLPPARWWARWRHVVWLGVLIGYLFASATITLRPESLAGAFAASLSAVLFFWWSQRILLGGRVRWYALLPGAVATMVGLLGLRVFSLLVYSPLIASNAITYGPVGTVLVIQSWLVGVGLVVFGGALVGRLLHEELPRVVRALKRRGHGADARPEDR</sequence>